<keyword evidence="3" id="KW-0547">Nucleotide-binding</keyword>
<dbReference type="Gene3D" id="1.10.287.600">
    <property type="entry name" value="Helix hairpin bin"/>
    <property type="match status" value="1"/>
</dbReference>
<evidence type="ECO:0000313" key="7">
    <source>
        <dbReference type="Proteomes" id="UP000485058"/>
    </source>
</evidence>
<dbReference type="Gene3D" id="3.40.50.1440">
    <property type="entry name" value="Tubulin/FtsZ, GTPase domain"/>
    <property type="match status" value="1"/>
</dbReference>
<dbReference type="Pfam" id="PF03953">
    <property type="entry name" value="Tubulin_C"/>
    <property type="match status" value="1"/>
</dbReference>
<name>A0A6A0AK66_HAELA</name>
<comment type="caution">
    <text evidence="6">The sequence shown here is derived from an EMBL/GenBank/DDBJ whole genome shotgun (WGS) entry which is preliminary data.</text>
</comment>
<dbReference type="PRINTS" id="PR01519">
    <property type="entry name" value="EPSLNTUBULIN"/>
</dbReference>
<dbReference type="InterPro" id="IPR036525">
    <property type="entry name" value="Tubulin/FtsZ_GTPase_sf"/>
</dbReference>
<dbReference type="GO" id="GO:0005874">
    <property type="term" value="C:microtubule"/>
    <property type="evidence" value="ECO:0007669"/>
    <property type="project" value="UniProtKB-KW"/>
</dbReference>
<organism evidence="6 7">
    <name type="scientific">Haematococcus lacustris</name>
    <name type="common">Green alga</name>
    <name type="synonym">Haematococcus pluvialis</name>
    <dbReference type="NCBI Taxonomy" id="44745"/>
    <lineage>
        <taxon>Eukaryota</taxon>
        <taxon>Viridiplantae</taxon>
        <taxon>Chlorophyta</taxon>
        <taxon>core chlorophytes</taxon>
        <taxon>Chlorophyceae</taxon>
        <taxon>CS clade</taxon>
        <taxon>Chlamydomonadales</taxon>
        <taxon>Haematococcaceae</taxon>
        <taxon>Haematococcus</taxon>
    </lineage>
</organism>
<evidence type="ECO:0000259" key="5">
    <source>
        <dbReference type="SMART" id="SM00865"/>
    </source>
</evidence>
<evidence type="ECO:0000256" key="1">
    <source>
        <dbReference type="ARBA" id="ARBA00009636"/>
    </source>
</evidence>
<dbReference type="InterPro" id="IPR000217">
    <property type="entry name" value="Tubulin"/>
</dbReference>
<dbReference type="AlphaFoldDB" id="A0A6A0AK66"/>
<keyword evidence="4" id="KW-0342">GTP-binding</keyword>
<dbReference type="SUPFAM" id="SSF55307">
    <property type="entry name" value="Tubulin C-terminal domain-like"/>
    <property type="match status" value="1"/>
</dbReference>
<keyword evidence="2" id="KW-0493">Microtubule</keyword>
<evidence type="ECO:0000256" key="3">
    <source>
        <dbReference type="ARBA" id="ARBA00022741"/>
    </source>
</evidence>
<dbReference type="Proteomes" id="UP000485058">
    <property type="component" value="Unassembled WGS sequence"/>
</dbReference>
<evidence type="ECO:0000313" key="6">
    <source>
        <dbReference type="EMBL" id="GFH32404.1"/>
    </source>
</evidence>
<gene>
    <name evidence="6" type="ORF">HaLaN_31616</name>
</gene>
<dbReference type="InterPro" id="IPR004057">
    <property type="entry name" value="Epsilon_tubulin"/>
</dbReference>
<evidence type="ECO:0000256" key="2">
    <source>
        <dbReference type="ARBA" id="ARBA00022701"/>
    </source>
</evidence>
<dbReference type="InterPro" id="IPR018316">
    <property type="entry name" value="Tubulin/FtsZ_2-layer-sand-dom"/>
</dbReference>
<reference evidence="6 7" key="1">
    <citation type="submission" date="2020-02" db="EMBL/GenBank/DDBJ databases">
        <title>Draft genome sequence of Haematococcus lacustris strain NIES-144.</title>
        <authorList>
            <person name="Morimoto D."/>
            <person name="Nakagawa S."/>
            <person name="Yoshida T."/>
            <person name="Sawayama S."/>
        </authorList>
    </citation>
    <scope>NUCLEOTIDE SEQUENCE [LARGE SCALE GENOMIC DNA]</scope>
    <source>
        <strain evidence="6 7">NIES-144</strain>
    </source>
</reference>
<protein>
    <recommendedName>
        <fullName evidence="5">Tubulin/FtsZ 2-layer sandwich domain-containing protein</fullName>
    </recommendedName>
</protein>
<dbReference type="InterPro" id="IPR037103">
    <property type="entry name" value="Tubulin/FtsZ-like_C"/>
</dbReference>
<dbReference type="GO" id="GO:0005525">
    <property type="term" value="F:GTP binding"/>
    <property type="evidence" value="ECO:0007669"/>
    <property type="project" value="UniProtKB-KW"/>
</dbReference>
<dbReference type="InterPro" id="IPR023123">
    <property type="entry name" value="Tubulin_C"/>
</dbReference>
<dbReference type="EMBL" id="BLLF01006604">
    <property type="protein sequence ID" value="GFH32404.1"/>
    <property type="molecule type" value="Genomic_DNA"/>
</dbReference>
<accession>A0A6A0AK66</accession>
<dbReference type="InterPro" id="IPR008280">
    <property type="entry name" value="Tub_FtsZ_C"/>
</dbReference>
<dbReference type="GO" id="GO:0007017">
    <property type="term" value="P:microtubule-based process"/>
    <property type="evidence" value="ECO:0007669"/>
    <property type="project" value="InterPro"/>
</dbReference>
<sequence>MNGIAATMLLNMTSSMRFEGSLNVDLNDITMNLVPFPQMHFLISSMSPLCAPKDLAKLAAPRTVDQIFTDVFSREHQLIRADPRHGTYLACGLLMRGASANISDINRNVARIRPSLQMAHWNSDGFKLGICSVPPVGLPNALLCLANNSAITATFRAMKERFEKLYKRRVYTHHYEQYMELSMFDHAAEVMTGITARYAATEQAQQPPPVTRMRPRGLSFI</sequence>
<dbReference type="Gene3D" id="3.30.1330.20">
    <property type="entry name" value="Tubulin/FtsZ, C-terminal domain"/>
    <property type="match status" value="1"/>
</dbReference>
<keyword evidence="7" id="KW-1185">Reference proteome</keyword>
<dbReference type="SMART" id="SM00865">
    <property type="entry name" value="Tubulin_C"/>
    <property type="match status" value="1"/>
</dbReference>
<dbReference type="PANTHER" id="PTHR11588">
    <property type="entry name" value="TUBULIN"/>
    <property type="match status" value="1"/>
</dbReference>
<proteinExistence type="inferred from homology"/>
<evidence type="ECO:0000256" key="4">
    <source>
        <dbReference type="ARBA" id="ARBA00023134"/>
    </source>
</evidence>
<comment type="similarity">
    <text evidence="1">Belongs to the tubulin family.</text>
</comment>
<feature type="domain" description="Tubulin/FtsZ 2-layer sandwich" evidence="5">
    <location>
        <begin position="22"/>
        <end position="160"/>
    </location>
</feature>